<evidence type="ECO:0000313" key="5">
    <source>
        <dbReference type="EMBL" id="MBB3038765.1"/>
    </source>
</evidence>
<keyword evidence="6" id="KW-1185">Reference proteome</keyword>
<comment type="caution">
    <text evidence="5">The sequence shown here is derived from an EMBL/GenBank/DDBJ whole genome shotgun (WGS) entry which is preliminary data.</text>
</comment>
<keyword evidence="2 5" id="KW-0238">DNA-binding</keyword>
<evidence type="ECO:0000256" key="3">
    <source>
        <dbReference type="ARBA" id="ARBA00023163"/>
    </source>
</evidence>
<dbReference type="PANTHER" id="PTHR30146">
    <property type="entry name" value="LACI-RELATED TRANSCRIPTIONAL REPRESSOR"/>
    <property type="match status" value="1"/>
</dbReference>
<gene>
    <name evidence="5" type="ORF">FHU29_003234</name>
</gene>
<dbReference type="SMART" id="SM00354">
    <property type="entry name" value="HTH_LACI"/>
    <property type="match status" value="1"/>
</dbReference>
<dbReference type="Pfam" id="PF00356">
    <property type="entry name" value="LacI"/>
    <property type="match status" value="1"/>
</dbReference>
<dbReference type="EMBL" id="JACHWS010000003">
    <property type="protein sequence ID" value="MBB3038765.1"/>
    <property type="molecule type" value="Genomic_DNA"/>
</dbReference>
<dbReference type="GO" id="GO:0000976">
    <property type="term" value="F:transcription cis-regulatory region binding"/>
    <property type="evidence" value="ECO:0007669"/>
    <property type="project" value="TreeGrafter"/>
</dbReference>
<dbReference type="OrthoDB" id="37081at2"/>
<feature type="domain" description="HTH lacI-type" evidence="4">
    <location>
        <begin position="5"/>
        <end position="61"/>
    </location>
</feature>
<evidence type="ECO:0000259" key="4">
    <source>
        <dbReference type="PROSITE" id="PS50932"/>
    </source>
</evidence>
<sequence length="320" mass="34432">MRPRATSVDVAREAGVSRATVSYVLNDTPGQSIPDETRQRVLIAARKLGYSPSAAARTLRRGRSDVVLFMLPEWPIGPVIGTLISTLTAELAAHRLTLLTYQKLPGSTPFRELWTAITPAAIIVCDALSDGEVNTIRTAGIEVLTVLAPAQELFGWRQVQHLTERGHVRLGYAYPADERLESFAAPRLRGARRACVELGLTSPVVATIGDDNAAHVISQWRALDEPVTGLCGYNDEIAFALLDGARRNGLRVPGDLAVIGVDDIPVARYANPPLTTVTTGVEVQSRAIAESVLAILAGRPTGSPSPHQNDIVRVIERDST</sequence>
<evidence type="ECO:0000256" key="2">
    <source>
        <dbReference type="ARBA" id="ARBA00023125"/>
    </source>
</evidence>
<dbReference type="InterPro" id="IPR028082">
    <property type="entry name" value="Peripla_BP_I"/>
</dbReference>
<dbReference type="Gene3D" id="3.40.50.2300">
    <property type="match status" value="2"/>
</dbReference>
<dbReference type="Pfam" id="PF13377">
    <property type="entry name" value="Peripla_BP_3"/>
    <property type="match status" value="1"/>
</dbReference>
<dbReference type="Proteomes" id="UP000567922">
    <property type="component" value="Unassembled WGS sequence"/>
</dbReference>
<dbReference type="GO" id="GO:0003700">
    <property type="term" value="F:DNA-binding transcription factor activity"/>
    <property type="evidence" value="ECO:0007669"/>
    <property type="project" value="TreeGrafter"/>
</dbReference>
<dbReference type="RefSeq" id="WP_064441483.1">
    <property type="nucleotide sequence ID" value="NZ_BDDI01000014.1"/>
</dbReference>
<organism evidence="5 6">
    <name type="scientific">Hoyosella altamirensis</name>
    <dbReference type="NCBI Taxonomy" id="616997"/>
    <lineage>
        <taxon>Bacteria</taxon>
        <taxon>Bacillati</taxon>
        <taxon>Actinomycetota</taxon>
        <taxon>Actinomycetes</taxon>
        <taxon>Mycobacteriales</taxon>
        <taxon>Hoyosellaceae</taxon>
        <taxon>Hoyosella</taxon>
    </lineage>
</organism>
<dbReference type="InterPro" id="IPR000843">
    <property type="entry name" value="HTH_LacI"/>
</dbReference>
<dbReference type="SUPFAM" id="SSF47413">
    <property type="entry name" value="lambda repressor-like DNA-binding domains"/>
    <property type="match status" value="1"/>
</dbReference>
<dbReference type="PANTHER" id="PTHR30146:SF153">
    <property type="entry name" value="LACTOSE OPERON REPRESSOR"/>
    <property type="match status" value="1"/>
</dbReference>
<protein>
    <submittedName>
        <fullName evidence="5">DNA-binding LacI/PurR family transcriptional regulator</fullName>
    </submittedName>
</protein>
<dbReference type="InterPro" id="IPR046335">
    <property type="entry name" value="LacI/GalR-like_sensor"/>
</dbReference>
<dbReference type="CDD" id="cd01392">
    <property type="entry name" value="HTH_LacI"/>
    <property type="match status" value="1"/>
</dbReference>
<keyword evidence="3" id="KW-0804">Transcription</keyword>
<reference evidence="5 6" key="1">
    <citation type="submission" date="2020-08" db="EMBL/GenBank/DDBJ databases">
        <title>Sequencing the genomes of 1000 actinobacteria strains.</title>
        <authorList>
            <person name="Klenk H.-P."/>
        </authorList>
    </citation>
    <scope>NUCLEOTIDE SEQUENCE [LARGE SCALE GENOMIC DNA]</scope>
    <source>
        <strain evidence="5 6">DSM 45258</strain>
    </source>
</reference>
<dbReference type="AlphaFoldDB" id="A0A839RPN9"/>
<accession>A0A839RPN9</accession>
<proteinExistence type="predicted"/>
<dbReference type="Gene3D" id="1.10.260.40">
    <property type="entry name" value="lambda repressor-like DNA-binding domains"/>
    <property type="match status" value="1"/>
</dbReference>
<dbReference type="SUPFAM" id="SSF53822">
    <property type="entry name" value="Periplasmic binding protein-like I"/>
    <property type="match status" value="1"/>
</dbReference>
<evidence type="ECO:0000313" key="6">
    <source>
        <dbReference type="Proteomes" id="UP000567922"/>
    </source>
</evidence>
<dbReference type="InterPro" id="IPR010982">
    <property type="entry name" value="Lambda_DNA-bd_dom_sf"/>
</dbReference>
<keyword evidence="1" id="KW-0805">Transcription regulation</keyword>
<evidence type="ECO:0000256" key="1">
    <source>
        <dbReference type="ARBA" id="ARBA00023015"/>
    </source>
</evidence>
<dbReference type="PROSITE" id="PS50932">
    <property type="entry name" value="HTH_LACI_2"/>
    <property type="match status" value="1"/>
</dbReference>
<name>A0A839RPN9_9ACTN</name>